<comment type="similarity">
    <text evidence="8">Belongs to the class I-like SAM-binding methyltransferase superfamily. Trm1 family.</text>
</comment>
<keyword evidence="3 8" id="KW-0808">Transferase</keyword>
<sequence>MGVSSTEISEGKVKILVQGGEHKPEKTVGFYNPRMEFNRDFTIATLAAVCKKGWKALDAFGASGIRGIRFCKEIDGLEVTINDISQGAISLIKKNVKRNKVLAEILKRDAAALMNERKFDFIDLDPFGSPAPFLEPAFRSIRNKGIVGITTTDMTALCGIYPKVAKRNYGGTSLRTEYCHEIGARLVIAAAVRAAARFEKGIQVLSVLNADHYLRITLRATEGAEDANKSLENIEPAYHCFDCGEHGFEKKCKCKKKLSEFGPIWSGSIFDEKFIKSGLKIVETRDFGTQKRLIKTLELMKEEAGGSVFYYDLHKRYKGNVPRIAEAIEKLNEKGIKATRTHFNPTAIRSEKFSK</sequence>
<evidence type="ECO:0000256" key="5">
    <source>
        <dbReference type="ARBA" id="ARBA00022694"/>
    </source>
</evidence>
<organism evidence="9 10">
    <name type="scientific">Candidatus Undinarchaeum marinum</name>
    <dbReference type="NCBI Taxonomy" id="2756141"/>
    <lineage>
        <taxon>Archaea</taxon>
        <taxon>Candidatus Undinarchaeota</taxon>
        <taxon>Candidatus Undinarchaeia</taxon>
        <taxon>Candidatus Undinarchaeales</taxon>
        <taxon>Candidatus Undinarchaeaceae</taxon>
        <taxon>Candidatus Undinarchaeum</taxon>
    </lineage>
</organism>
<reference evidence="9 10" key="1">
    <citation type="journal article" name="Nat. Commun.">
        <title>Undinarchaeota illuminate DPANN phylogeny and the impact of gene transfer on archaeal evolution.</title>
        <authorList>
            <person name="Dombrowski N."/>
            <person name="Williams T.A."/>
            <person name="Sun J."/>
            <person name="Woodcroft B.J."/>
            <person name="Lee J.H."/>
            <person name="Minh B.Q."/>
            <person name="Rinke C."/>
            <person name="Spang A."/>
        </authorList>
    </citation>
    <scope>NUCLEOTIDE SEQUENCE [LARGE SCALE GENOMIC DNA]</scope>
    <source>
        <strain evidence="9">MAG_bin17</strain>
    </source>
</reference>
<dbReference type="GO" id="GO:0160104">
    <property type="term" value="F:tRNA (guanine(26)-N2)-dimethyltransferase activity"/>
    <property type="evidence" value="ECO:0007669"/>
    <property type="project" value="UniProtKB-EC"/>
</dbReference>
<gene>
    <name evidence="9" type="ORF">H1011_03570</name>
</gene>
<dbReference type="PANTHER" id="PTHR10631">
    <property type="entry name" value="N 2 ,N 2 -DIMETHYLGUANOSINE TRNA METHYLTRANSFERASE"/>
    <property type="match status" value="1"/>
</dbReference>
<evidence type="ECO:0000256" key="8">
    <source>
        <dbReference type="PROSITE-ProRule" id="PRU00958"/>
    </source>
</evidence>
<dbReference type="CDD" id="cd02440">
    <property type="entry name" value="AdoMet_MTases"/>
    <property type="match status" value="1"/>
</dbReference>
<keyword evidence="2 8" id="KW-0489">Methyltransferase</keyword>
<proteinExistence type="inferred from homology"/>
<dbReference type="GO" id="GO:0000049">
    <property type="term" value="F:tRNA binding"/>
    <property type="evidence" value="ECO:0007669"/>
    <property type="project" value="UniProtKB-UniRule"/>
</dbReference>
<evidence type="ECO:0000256" key="7">
    <source>
        <dbReference type="ARBA" id="ARBA00039099"/>
    </source>
</evidence>
<comment type="caution">
    <text evidence="9">The sequence shown here is derived from an EMBL/GenBank/DDBJ whole genome shotgun (WGS) entry which is preliminary data.</text>
</comment>
<dbReference type="EC" id="2.1.1.216" evidence="7"/>
<name>A0A832UQF6_9ARCH</name>
<dbReference type="Proteomes" id="UP000604391">
    <property type="component" value="Unassembled WGS sequence"/>
</dbReference>
<dbReference type="InterPro" id="IPR042296">
    <property type="entry name" value="tRNA_met_Trm1_C"/>
</dbReference>
<dbReference type="Gene3D" id="3.40.50.150">
    <property type="entry name" value="Vaccinia Virus protein VP39"/>
    <property type="match status" value="1"/>
</dbReference>
<keyword evidence="10" id="KW-1185">Reference proteome</keyword>
<dbReference type="SUPFAM" id="SSF53335">
    <property type="entry name" value="S-adenosyl-L-methionine-dependent methyltransferases"/>
    <property type="match status" value="1"/>
</dbReference>
<dbReference type="PROSITE" id="PS51626">
    <property type="entry name" value="SAM_MT_TRM1"/>
    <property type="match status" value="1"/>
</dbReference>
<protein>
    <recommendedName>
        <fullName evidence="7">tRNA (guanine(26)-N(2))-dimethyltransferase</fullName>
        <ecNumber evidence="7">2.1.1.216</ecNumber>
    </recommendedName>
</protein>
<keyword evidence="6 8" id="KW-0694">RNA-binding</keyword>
<evidence type="ECO:0000256" key="6">
    <source>
        <dbReference type="ARBA" id="ARBA00022884"/>
    </source>
</evidence>
<evidence type="ECO:0000256" key="4">
    <source>
        <dbReference type="ARBA" id="ARBA00022691"/>
    </source>
</evidence>
<keyword evidence="5 8" id="KW-0819">tRNA processing</keyword>
<dbReference type="GO" id="GO:0002940">
    <property type="term" value="P:tRNA N2-guanine methylation"/>
    <property type="evidence" value="ECO:0007669"/>
    <property type="project" value="TreeGrafter"/>
</dbReference>
<keyword evidence="1 8" id="KW-0820">tRNA-binding</keyword>
<dbReference type="Gene3D" id="3.30.56.70">
    <property type="entry name" value="N2,N2-dimethylguanosine tRNA methyltransferase, C-terminal domain"/>
    <property type="match status" value="1"/>
</dbReference>
<evidence type="ECO:0000256" key="2">
    <source>
        <dbReference type="ARBA" id="ARBA00022603"/>
    </source>
</evidence>
<dbReference type="EMBL" id="DVAD01000016">
    <property type="protein sequence ID" value="HIJ99866.1"/>
    <property type="molecule type" value="Genomic_DNA"/>
</dbReference>
<evidence type="ECO:0000313" key="10">
    <source>
        <dbReference type="Proteomes" id="UP000604391"/>
    </source>
</evidence>
<evidence type="ECO:0000313" key="9">
    <source>
        <dbReference type="EMBL" id="HIJ99866.1"/>
    </source>
</evidence>
<dbReference type="InterPro" id="IPR029063">
    <property type="entry name" value="SAM-dependent_MTases_sf"/>
</dbReference>
<keyword evidence="4 8" id="KW-0949">S-adenosyl-L-methionine</keyword>
<dbReference type="InterPro" id="IPR002905">
    <property type="entry name" value="Trm1"/>
</dbReference>
<evidence type="ECO:0000256" key="1">
    <source>
        <dbReference type="ARBA" id="ARBA00022555"/>
    </source>
</evidence>
<dbReference type="AlphaFoldDB" id="A0A832UQF6"/>
<dbReference type="NCBIfam" id="TIGR00308">
    <property type="entry name" value="TRM1"/>
    <property type="match status" value="1"/>
</dbReference>
<dbReference type="Pfam" id="PF02005">
    <property type="entry name" value="TRM"/>
    <property type="match status" value="1"/>
</dbReference>
<accession>A0A832UQF6</accession>
<dbReference type="PANTHER" id="PTHR10631:SF3">
    <property type="entry name" value="TRNA (GUANINE(26)-N(2))-DIMETHYLTRANSFERASE"/>
    <property type="match status" value="1"/>
</dbReference>
<evidence type="ECO:0000256" key="3">
    <source>
        <dbReference type="ARBA" id="ARBA00022679"/>
    </source>
</evidence>